<dbReference type="EMBL" id="WIGM01000464">
    <property type="protein sequence ID" value="KAF6824494.1"/>
    <property type="molecule type" value="Genomic_DNA"/>
</dbReference>
<accession>A0A8H6N8U5</accession>
<evidence type="ECO:0000256" key="1">
    <source>
        <dbReference type="SAM" id="MobiDB-lite"/>
    </source>
</evidence>
<proteinExistence type="predicted"/>
<reference evidence="2" key="1">
    <citation type="journal article" date="2020" name="Phytopathology">
        <title>Genome Sequence Resources of Colletotrichum truncatum, C. plurivorum, C. musicola, and C. sojae: Four Species Pathogenic to Soybean (Glycine max).</title>
        <authorList>
            <person name="Rogerio F."/>
            <person name="Boufleur T.R."/>
            <person name="Ciampi-Guillardi M."/>
            <person name="Sukno S.A."/>
            <person name="Thon M.R."/>
            <person name="Massola Junior N.S."/>
            <person name="Baroncelli R."/>
        </authorList>
    </citation>
    <scope>NUCLEOTIDE SEQUENCE</scope>
    <source>
        <strain evidence="2">LFN0074</strain>
    </source>
</reference>
<organism evidence="2 3">
    <name type="scientific">Colletotrichum musicola</name>
    <dbReference type="NCBI Taxonomy" id="2175873"/>
    <lineage>
        <taxon>Eukaryota</taxon>
        <taxon>Fungi</taxon>
        <taxon>Dikarya</taxon>
        <taxon>Ascomycota</taxon>
        <taxon>Pezizomycotina</taxon>
        <taxon>Sordariomycetes</taxon>
        <taxon>Hypocreomycetidae</taxon>
        <taxon>Glomerellales</taxon>
        <taxon>Glomerellaceae</taxon>
        <taxon>Colletotrichum</taxon>
        <taxon>Colletotrichum orchidearum species complex</taxon>
    </lineage>
</organism>
<feature type="compositionally biased region" description="Basic and acidic residues" evidence="1">
    <location>
        <begin position="33"/>
        <end position="46"/>
    </location>
</feature>
<dbReference type="Proteomes" id="UP000639643">
    <property type="component" value="Unassembled WGS sequence"/>
</dbReference>
<evidence type="ECO:0000313" key="2">
    <source>
        <dbReference type="EMBL" id="KAF6824494.1"/>
    </source>
</evidence>
<feature type="region of interest" description="Disordered" evidence="1">
    <location>
        <begin position="30"/>
        <end position="54"/>
    </location>
</feature>
<protein>
    <submittedName>
        <fullName evidence="2">Uncharacterized protein</fullName>
    </submittedName>
</protein>
<keyword evidence="3" id="KW-1185">Reference proteome</keyword>
<comment type="caution">
    <text evidence="2">The sequence shown here is derived from an EMBL/GenBank/DDBJ whole genome shotgun (WGS) entry which is preliminary data.</text>
</comment>
<dbReference type="AlphaFoldDB" id="A0A8H6N8U5"/>
<name>A0A8H6N8U5_9PEZI</name>
<gene>
    <name evidence="2" type="ORF">CMUS01_10207</name>
</gene>
<evidence type="ECO:0000313" key="3">
    <source>
        <dbReference type="Proteomes" id="UP000639643"/>
    </source>
</evidence>
<sequence length="54" mass="6205">MARRRCLSSLSRSEKSRVVDSRRITMLFAAQRKRPDSRSVDGRYGRSSEFLGGK</sequence>